<feature type="domain" description="CTD kinase subunit gamma Ctk3 N-terminal" evidence="2">
    <location>
        <begin position="4"/>
        <end position="93"/>
    </location>
</feature>
<accession>A0AAV5RFJ7</accession>
<dbReference type="GO" id="GO:0032786">
    <property type="term" value="P:positive regulation of DNA-templated transcription, elongation"/>
    <property type="evidence" value="ECO:0007669"/>
    <property type="project" value="InterPro"/>
</dbReference>
<dbReference type="Pfam" id="PF12243">
    <property type="entry name" value="CTK3"/>
    <property type="match status" value="1"/>
</dbReference>
<evidence type="ECO:0000259" key="3">
    <source>
        <dbReference type="Pfam" id="PF12350"/>
    </source>
</evidence>
<dbReference type="Proteomes" id="UP001362899">
    <property type="component" value="Unassembled WGS sequence"/>
</dbReference>
<dbReference type="AlphaFoldDB" id="A0AAV5RFJ7"/>
<proteinExistence type="predicted"/>
<evidence type="ECO:0000313" key="4">
    <source>
        <dbReference type="EMBL" id="GMM50145.1"/>
    </source>
</evidence>
<dbReference type="InterPro" id="IPR024638">
    <property type="entry name" value="Ctk3_N"/>
</dbReference>
<dbReference type="InterPro" id="IPR042326">
    <property type="entry name" value="Ctk3"/>
</dbReference>
<reference evidence="4 5" key="1">
    <citation type="journal article" date="2023" name="Elife">
        <title>Identification of key yeast species and microbe-microbe interactions impacting larval growth of Drosophila in the wild.</title>
        <authorList>
            <person name="Mure A."/>
            <person name="Sugiura Y."/>
            <person name="Maeda R."/>
            <person name="Honda K."/>
            <person name="Sakurai N."/>
            <person name="Takahashi Y."/>
            <person name="Watada M."/>
            <person name="Katoh T."/>
            <person name="Gotoh A."/>
            <person name="Gotoh Y."/>
            <person name="Taniguchi I."/>
            <person name="Nakamura K."/>
            <person name="Hayashi T."/>
            <person name="Katayama T."/>
            <person name="Uemura T."/>
            <person name="Hattori Y."/>
        </authorList>
    </citation>
    <scope>NUCLEOTIDE SEQUENCE [LARGE SCALE GENOMIC DNA]</scope>
    <source>
        <strain evidence="4 5">SB-73</strain>
    </source>
</reference>
<organism evidence="4 5">
    <name type="scientific">Starmerella bacillaris</name>
    <name type="common">Yeast</name>
    <name type="synonym">Candida zemplinina</name>
    <dbReference type="NCBI Taxonomy" id="1247836"/>
    <lineage>
        <taxon>Eukaryota</taxon>
        <taxon>Fungi</taxon>
        <taxon>Dikarya</taxon>
        <taxon>Ascomycota</taxon>
        <taxon>Saccharomycotina</taxon>
        <taxon>Dipodascomycetes</taxon>
        <taxon>Dipodascales</taxon>
        <taxon>Trichomonascaceae</taxon>
        <taxon>Starmerella</taxon>
    </lineage>
</organism>
<evidence type="ECO:0000313" key="5">
    <source>
        <dbReference type="Proteomes" id="UP001362899"/>
    </source>
</evidence>
<dbReference type="PANTHER" id="PTHR28291:SF1">
    <property type="entry name" value="CTD KINASE SUBUNIT GAMMA"/>
    <property type="match status" value="1"/>
</dbReference>
<evidence type="ECO:0000256" key="1">
    <source>
        <dbReference type="SAM" id="MobiDB-lite"/>
    </source>
</evidence>
<feature type="region of interest" description="Disordered" evidence="1">
    <location>
        <begin position="153"/>
        <end position="172"/>
    </location>
</feature>
<comment type="caution">
    <text evidence="4">The sequence shown here is derived from an EMBL/GenBank/DDBJ whole genome shotgun (WGS) entry which is preliminary data.</text>
</comment>
<dbReference type="PANTHER" id="PTHR28291">
    <property type="entry name" value="CTD KINASE SUBUNIT GAMMA"/>
    <property type="match status" value="1"/>
</dbReference>
<name>A0AAV5RFJ7_STABA</name>
<dbReference type="EMBL" id="BTGC01000003">
    <property type="protein sequence ID" value="GMM50145.1"/>
    <property type="molecule type" value="Genomic_DNA"/>
</dbReference>
<dbReference type="GO" id="GO:0045943">
    <property type="term" value="P:positive regulation of transcription by RNA polymerase I"/>
    <property type="evidence" value="ECO:0007669"/>
    <property type="project" value="TreeGrafter"/>
</dbReference>
<feature type="domain" description="CTD kinase subunit gamma Ctk3 C-terminal" evidence="3">
    <location>
        <begin position="153"/>
        <end position="194"/>
    </location>
</feature>
<evidence type="ECO:0000259" key="2">
    <source>
        <dbReference type="Pfam" id="PF12243"/>
    </source>
</evidence>
<protein>
    <recommendedName>
        <fullName evidence="6">CID domain-containing protein</fullName>
    </recommendedName>
</protein>
<sequence>MDKAEFRRLLQKLRPDISTNDRCIQYIWSFKDECDKLFDFFLEEMNRSSVNARARLLYFLEHCSGEMGSPAAPEQFNKRVVENINKLVQLSVPLHMYPFCMANVAALIRCVELFHRANYIQDLPKAIDSVNKLVAEMKQTAIHEHRQYFSNRDEVSRRIEEDRERQKRSRDIEEAVNIGSREEFKQAWKTTYMHSHDGYHIQHLNRYV</sequence>
<evidence type="ECO:0008006" key="6">
    <source>
        <dbReference type="Google" id="ProtNLM"/>
    </source>
</evidence>
<keyword evidence="5" id="KW-1185">Reference proteome</keyword>
<dbReference type="Pfam" id="PF12350">
    <property type="entry name" value="CTK3_C"/>
    <property type="match status" value="1"/>
</dbReference>
<dbReference type="InterPro" id="IPR024637">
    <property type="entry name" value="Ctk3_C"/>
</dbReference>
<dbReference type="GO" id="GO:0070692">
    <property type="term" value="C:CTDK-1 complex"/>
    <property type="evidence" value="ECO:0007669"/>
    <property type="project" value="InterPro"/>
</dbReference>
<gene>
    <name evidence="4" type="ORF">DASB73_011030</name>
</gene>